<dbReference type="PANTHER" id="PTHR42873">
    <property type="entry name" value="RIBOSOMAL RNA LARGE SUBUNIT METHYLTRANSFERASE"/>
    <property type="match status" value="1"/>
</dbReference>
<dbReference type="Proteomes" id="UP000007800">
    <property type="component" value="Unassembled WGS sequence"/>
</dbReference>
<dbReference type="RefSeq" id="XP_002788049.1">
    <property type="nucleotide sequence ID" value="XM_002788003.1"/>
</dbReference>
<dbReference type="InParanoid" id="C5K6C5"/>
<keyword evidence="6" id="KW-1185">Reference proteome</keyword>
<evidence type="ECO:0000256" key="2">
    <source>
        <dbReference type="ARBA" id="ARBA00022679"/>
    </source>
</evidence>
<dbReference type="CDD" id="cd02440">
    <property type="entry name" value="AdoMet_MTases"/>
    <property type="match status" value="1"/>
</dbReference>
<feature type="domain" description="S-adenosylmethionine-dependent methyltransferase" evidence="4">
    <location>
        <begin position="231"/>
        <end position="374"/>
    </location>
</feature>
<name>C5K6C5_PERM5</name>
<dbReference type="OMA" id="VMDVFDY"/>
<evidence type="ECO:0000313" key="5">
    <source>
        <dbReference type="EMBL" id="EER19845.1"/>
    </source>
</evidence>
<evidence type="ECO:0000313" key="6">
    <source>
        <dbReference type="Proteomes" id="UP000007800"/>
    </source>
</evidence>
<organism evidence="6">
    <name type="scientific">Perkinsus marinus (strain ATCC 50983 / TXsc)</name>
    <dbReference type="NCBI Taxonomy" id="423536"/>
    <lineage>
        <taxon>Eukaryota</taxon>
        <taxon>Sar</taxon>
        <taxon>Alveolata</taxon>
        <taxon>Perkinsozoa</taxon>
        <taxon>Perkinsea</taxon>
        <taxon>Perkinsida</taxon>
        <taxon>Perkinsidae</taxon>
        <taxon>Perkinsus</taxon>
    </lineage>
</organism>
<keyword evidence="2" id="KW-0808">Transferase</keyword>
<gene>
    <name evidence="5" type="ORF">Pmar_PMAR006738</name>
</gene>
<keyword evidence="3" id="KW-0949">S-adenosyl-L-methionine</keyword>
<keyword evidence="1" id="KW-0489">Methyltransferase</keyword>
<proteinExistence type="predicted"/>
<dbReference type="GeneID" id="9058357"/>
<dbReference type="InterPro" id="IPR019614">
    <property type="entry name" value="SAM-dep_methyl-trfase"/>
</dbReference>
<reference evidence="5 6" key="1">
    <citation type="submission" date="2008-07" db="EMBL/GenBank/DDBJ databases">
        <authorList>
            <person name="El-Sayed N."/>
            <person name="Caler E."/>
            <person name="Inman J."/>
            <person name="Amedeo P."/>
            <person name="Hass B."/>
            <person name="Wortman J."/>
        </authorList>
    </citation>
    <scope>NUCLEOTIDE SEQUENCE [LARGE SCALE GENOMIC DNA]</scope>
    <source>
        <strain evidence="6">ATCC 50983 / TXsc</strain>
    </source>
</reference>
<dbReference type="Pfam" id="PF10672">
    <property type="entry name" value="Methyltrans_SAM"/>
    <property type="match status" value="1"/>
</dbReference>
<dbReference type="OrthoDB" id="269872at2759"/>
<protein>
    <recommendedName>
        <fullName evidence="4">S-adenosylmethionine-dependent methyltransferase domain-containing protein</fullName>
    </recommendedName>
</protein>
<accession>C5K6C5</accession>
<dbReference type="EMBL" id="GG670888">
    <property type="protein sequence ID" value="EER19845.1"/>
    <property type="molecule type" value="Genomic_DNA"/>
</dbReference>
<dbReference type="Gene3D" id="3.30.750.80">
    <property type="entry name" value="RNA methyltransferase domain (HRMD) like"/>
    <property type="match status" value="1"/>
</dbReference>
<dbReference type="PANTHER" id="PTHR42873:SF1">
    <property type="entry name" value="S-ADENOSYLMETHIONINE-DEPENDENT METHYLTRANSFERASE DOMAIN-CONTAINING PROTEIN"/>
    <property type="match status" value="1"/>
</dbReference>
<evidence type="ECO:0000256" key="1">
    <source>
        <dbReference type="ARBA" id="ARBA00022603"/>
    </source>
</evidence>
<evidence type="ECO:0000259" key="4">
    <source>
        <dbReference type="Pfam" id="PF10672"/>
    </source>
</evidence>
<dbReference type="AlphaFoldDB" id="C5K6C5"/>
<sequence>MRCLFKPRYYCTLLTARRLTVAALERQGIPVVRIAQGTAAHQKHYVHRNLILNWDQLSTLDENAPVMCGISVAGKAEVVGWGMLTTGPTARSFALRVMHDTTLDGSLGADPFGDPLEAISQWFAGRLVQAMAARMHMLDTSIRRCYRLLNYEGDGLTGVALDVYEHIAVVYVSAQWVCLEGLKERLEGIVLGEVPQVERVLWRFRRDLLAADGGGGDGDGEAKSDDSVILTIEENSLKFSVEVGGGKKTGWFLDQSDNRRKLMEYVRMNKVDSVADLCCYTGAFAIHAAAGGARRVVGVDIQEKSITNAKVNADLNGNNIASKIDWLTSDVGDFCRNGGTEEFDLIILDPPNIVKGGRGDDHGLRALRKLTELSLGRINKSKGGCLWVFSCSHELSKEGVLEEVVGGAAVRSGRRVRIAEQLGASVDHMYSPYHANSKHLRGLVVMVEPEAAAKCNSHMQFQ</sequence>
<dbReference type="GO" id="GO:0008168">
    <property type="term" value="F:methyltransferase activity"/>
    <property type="evidence" value="ECO:0007669"/>
    <property type="project" value="UniProtKB-KW"/>
</dbReference>
<dbReference type="Gene3D" id="3.40.50.150">
    <property type="entry name" value="Vaccinia Virus protein VP39"/>
    <property type="match status" value="1"/>
</dbReference>
<dbReference type="FunCoup" id="C5K6C5">
    <property type="interactions" value="1"/>
</dbReference>
<dbReference type="SUPFAM" id="SSF53335">
    <property type="entry name" value="S-adenosyl-L-methionine-dependent methyltransferases"/>
    <property type="match status" value="1"/>
</dbReference>
<dbReference type="GO" id="GO:0032259">
    <property type="term" value="P:methylation"/>
    <property type="evidence" value="ECO:0007669"/>
    <property type="project" value="UniProtKB-KW"/>
</dbReference>
<evidence type="ECO:0000256" key="3">
    <source>
        <dbReference type="ARBA" id="ARBA00022691"/>
    </source>
</evidence>
<dbReference type="InterPro" id="IPR029063">
    <property type="entry name" value="SAM-dependent_MTases_sf"/>
</dbReference>